<evidence type="ECO:0000259" key="8">
    <source>
        <dbReference type="Pfam" id="PF04389"/>
    </source>
</evidence>
<dbReference type="SUPFAM" id="SSF53187">
    <property type="entry name" value="Zn-dependent exopeptidases"/>
    <property type="match status" value="1"/>
</dbReference>
<keyword evidence="1" id="KW-0031">Aminopeptidase</keyword>
<evidence type="ECO:0000256" key="4">
    <source>
        <dbReference type="ARBA" id="ARBA00022729"/>
    </source>
</evidence>
<dbReference type="Gene3D" id="3.50.30.30">
    <property type="match status" value="1"/>
</dbReference>
<keyword evidence="4 7" id="KW-0732">Signal</keyword>
<dbReference type="Pfam" id="PF04389">
    <property type="entry name" value="Peptidase_M28"/>
    <property type="match status" value="1"/>
</dbReference>
<evidence type="ECO:0000256" key="6">
    <source>
        <dbReference type="ARBA" id="ARBA00022833"/>
    </source>
</evidence>
<name>A0A258FTQ7_9CAUL</name>
<dbReference type="GO" id="GO:0046872">
    <property type="term" value="F:metal ion binding"/>
    <property type="evidence" value="ECO:0007669"/>
    <property type="project" value="UniProtKB-KW"/>
</dbReference>
<dbReference type="GO" id="GO:0004177">
    <property type="term" value="F:aminopeptidase activity"/>
    <property type="evidence" value="ECO:0007669"/>
    <property type="project" value="UniProtKB-KW"/>
</dbReference>
<keyword evidence="2" id="KW-0645">Protease</keyword>
<reference evidence="9 10" key="1">
    <citation type="submission" date="2017-03" db="EMBL/GenBank/DDBJ databases">
        <title>Lifting the veil on microbial sulfur biogeochemistry in mining wastewaters.</title>
        <authorList>
            <person name="Kantor R.S."/>
            <person name="Colenbrander Nelson T."/>
            <person name="Marshall S."/>
            <person name="Bennett D."/>
            <person name="Apte S."/>
            <person name="Camacho D."/>
            <person name="Thomas B.C."/>
            <person name="Warren L.A."/>
            <person name="Banfield J.F."/>
        </authorList>
    </citation>
    <scope>NUCLEOTIDE SEQUENCE [LARGE SCALE GENOMIC DNA]</scope>
    <source>
        <strain evidence="9">32-69-9</strain>
    </source>
</reference>
<proteinExistence type="predicted"/>
<dbReference type="InterPro" id="IPR045175">
    <property type="entry name" value="M28_fam"/>
</dbReference>
<feature type="chain" id="PRO_5012016739" evidence="7">
    <location>
        <begin position="25"/>
        <end position="549"/>
    </location>
</feature>
<dbReference type="InterPro" id="IPR046450">
    <property type="entry name" value="PA_dom_sf"/>
</dbReference>
<dbReference type="Gene3D" id="3.40.630.10">
    <property type="entry name" value="Zn peptidases"/>
    <property type="match status" value="2"/>
</dbReference>
<feature type="signal peptide" evidence="7">
    <location>
        <begin position="1"/>
        <end position="24"/>
    </location>
</feature>
<keyword evidence="3" id="KW-0479">Metal-binding</keyword>
<dbReference type="PANTHER" id="PTHR12147:SF56">
    <property type="entry name" value="AMINOPEPTIDASE YDR415C-RELATED"/>
    <property type="match status" value="1"/>
</dbReference>
<dbReference type="InterPro" id="IPR007484">
    <property type="entry name" value="Peptidase_M28"/>
</dbReference>
<keyword evidence="6" id="KW-0862">Zinc</keyword>
<dbReference type="SUPFAM" id="SSF52025">
    <property type="entry name" value="PA domain"/>
    <property type="match status" value="1"/>
</dbReference>
<keyword evidence="5" id="KW-0378">Hydrolase</keyword>
<accession>A0A258FTQ7</accession>
<evidence type="ECO:0000313" key="10">
    <source>
        <dbReference type="Proteomes" id="UP000215595"/>
    </source>
</evidence>
<dbReference type="GO" id="GO:0008235">
    <property type="term" value="F:metalloexopeptidase activity"/>
    <property type="evidence" value="ECO:0007669"/>
    <property type="project" value="InterPro"/>
</dbReference>
<organism evidence="9 10">
    <name type="scientific">Brevundimonas subvibrioides</name>
    <dbReference type="NCBI Taxonomy" id="74313"/>
    <lineage>
        <taxon>Bacteria</taxon>
        <taxon>Pseudomonadati</taxon>
        <taxon>Pseudomonadota</taxon>
        <taxon>Alphaproteobacteria</taxon>
        <taxon>Caulobacterales</taxon>
        <taxon>Caulobacteraceae</taxon>
        <taxon>Brevundimonas</taxon>
    </lineage>
</organism>
<dbReference type="EMBL" id="NCEB01000002">
    <property type="protein sequence ID" value="OYX35895.1"/>
    <property type="molecule type" value="Genomic_DNA"/>
</dbReference>
<dbReference type="Proteomes" id="UP000215595">
    <property type="component" value="Unassembled WGS sequence"/>
</dbReference>
<evidence type="ECO:0000256" key="1">
    <source>
        <dbReference type="ARBA" id="ARBA00022438"/>
    </source>
</evidence>
<feature type="domain" description="Peptidase M28" evidence="8">
    <location>
        <begin position="293"/>
        <end position="501"/>
    </location>
</feature>
<dbReference type="PANTHER" id="PTHR12147">
    <property type="entry name" value="METALLOPEPTIDASE M28 FAMILY MEMBER"/>
    <property type="match status" value="1"/>
</dbReference>
<dbReference type="GO" id="GO:0006508">
    <property type="term" value="P:proteolysis"/>
    <property type="evidence" value="ECO:0007669"/>
    <property type="project" value="UniProtKB-KW"/>
</dbReference>
<protein>
    <submittedName>
        <fullName evidence="9">Peptidase M28</fullName>
    </submittedName>
</protein>
<gene>
    <name evidence="9" type="ORF">B7Z01_00850</name>
</gene>
<evidence type="ECO:0000256" key="2">
    <source>
        <dbReference type="ARBA" id="ARBA00022670"/>
    </source>
</evidence>
<sequence>MTLRGLFGGAAALVLIASAGLAQAQDFTAERLSESIRTISSDEFQGRYPGTEGERLTLAWLQAQYEEMGLQPGGPDGQWLQVVDLKRYTPVEGAASASWTGPDGTVHPLTIGQDIALRAVSNDGRASVENAGLVFAGYGIHAPERGWDDYGDIDVRGKIVMVVGGEPTAEAVTERFNGAYATHYQSAAFKSDEAFRRGAVGIITVFTVPASDPNWQRAAQFNNRQRTLTPGAADLEVSGGINMDVAHSLAMAAGLGNEVLTSLQSGEFKAVELPGVTLSVATEETIDTLRTHNLLAKIEGTTHPDEVIVYSAHWDHVGVGADHVSPVSTTEDNIYNGAWDNASGTVGIVEMARQLSAAPRAERTFVFAHMAAEEMGLLGAYAYTADPVYPLAKTVADINIDMLPLSPPTRDVAIFGQGQNDLEDRLAVLAESEGRYVGGDGMPEQGFYYRSDHFPFARAGVPALMTWHGWDWDEGGREAGEAAWKAKFAADYHRPSDEWSEDLDFRSAVENLTLLYRLGLELANSSDWPGWKPMSEFGSVRERTAGERQ</sequence>
<evidence type="ECO:0000256" key="7">
    <source>
        <dbReference type="SAM" id="SignalP"/>
    </source>
</evidence>
<dbReference type="AlphaFoldDB" id="A0A258FTQ7"/>
<evidence type="ECO:0000313" key="9">
    <source>
        <dbReference type="EMBL" id="OYX35895.1"/>
    </source>
</evidence>
<evidence type="ECO:0000256" key="5">
    <source>
        <dbReference type="ARBA" id="ARBA00022801"/>
    </source>
</evidence>
<comment type="caution">
    <text evidence="9">The sequence shown here is derived from an EMBL/GenBank/DDBJ whole genome shotgun (WGS) entry which is preliminary data.</text>
</comment>
<evidence type="ECO:0000256" key="3">
    <source>
        <dbReference type="ARBA" id="ARBA00022723"/>
    </source>
</evidence>